<evidence type="ECO:0000313" key="3">
    <source>
        <dbReference type="EMBL" id="SPD25711.1"/>
    </source>
</evidence>
<dbReference type="Pfam" id="PF03725">
    <property type="entry name" value="RNase_PH_C"/>
    <property type="match status" value="1"/>
</dbReference>
<dbReference type="InterPro" id="IPR000477">
    <property type="entry name" value="RT_dom"/>
</dbReference>
<organism evidence="3">
    <name type="scientific">Fagus sylvatica</name>
    <name type="common">Beechnut</name>
    <dbReference type="NCBI Taxonomy" id="28930"/>
    <lineage>
        <taxon>Eukaryota</taxon>
        <taxon>Viridiplantae</taxon>
        <taxon>Streptophyta</taxon>
        <taxon>Embryophyta</taxon>
        <taxon>Tracheophyta</taxon>
        <taxon>Spermatophyta</taxon>
        <taxon>Magnoliopsida</taxon>
        <taxon>eudicotyledons</taxon>
        <taxon>Gunneridae</taxon>
        <taxon>Pentapetalae</taxon>
        <taxon>rosids</taxon>
        <taxon>fabids</taxon>
        <taxon>Fagales</taxon>
        <taxon>Fagaceae</taxon>
        <taxon>Fagus</taxon>
    </lineage>
</organism>
<dbReference type="Pfam" id="PF00078">
    <property type="entry name" value="RVT_1"/>
    <property type="match status" value="1"/>
</dbReference>
<dbReference type="InterPro" id="IPR015847">
    <property type="entry name" value="ExoRNase_PH_dom2"/>
</dbReference>
<dbReference type="PANTHER" id="PTHR46890:SF50">
    <property type="entry name" value="RNA-DIRECTED DNA POLYMERASE, EUKARYOTA, REVERSE TRANSCRIPTASE ZINC-BINDING DOMAIN PROTEIN-RELATED"/>
    <property type="match status" value="1"/>
</dbReference>
<dbReference type="InterPro" id="IPR052343">
    <property type="entry name" value="Retrotransposon-Effector_Assoc"/>
</dbReference>
<reference evidence="3" key="1">
    <citation type="submission" date="2018-02" db="EMBL/GenBank/DDBJ databases">
        <authorList>
            <person name="Cohen D.B."/>
            <person name="Kent A.D."/>
        </authorList>
    </citation>
    <scope>NUCLEOTIDE SEQUENCE</scope>
</reference>
<dbReference type="SUPFAM" id="SSF55666">
    <property type="entry name" value="Ribonuclease PH domain 2-like"/>
    <property type="match status" value="1"/>
</dbReference>
<sequence>MTEPRYLFVSAFSSFYLLHYSCLFYFTTWYQSIFDLGYCDLLKFLAAAFWWLLGLISLAVFLFDCFLAALFHHHGCVDVVLGFFGGSLLVHLCLVAVVGSSPSTLSVISSSPLTLSVVGSLPSTISVVGSSPSTLSSRLLVYRLQQSRLGSQSTKSSLDHLGIRLMTSSFVLMLCFPVYYAIARVNDWPLEVPYGYCKVLSYDGLHSPDSLAVTAAGIAMALSEVPNSKVVAGVRIGLVGDKYIVNPTVKEMEESELDLLLAGTDSAILMIEESLTVLNGLGRVCMVQLWMTSGLICGLSCWMFVSSGPFRGVFLVISMWFDTLSERRGCSRVSPSMVEFSNFIESQNLVDLPLMGGSYTWCNGAATPSMSRIDRVLVSTEWEDHYPDVVQKLLPKPISDHYPILVEAGGMARGKTSFKFENMWLEAPDFVDKVRAWWSSYPFSGTPSFVLAQKLKALKGDLKVWNKQVFGDVGIKRQQLECKLQFLDGKESESSLSDEERLRREECKIELEKVVHMEEVSWRQKSRVLWLKEGDNNTKFFHKMANSHRRYNYMERVEVDGVVYEEAPEVVKDLQGDKALGLDGFTMVFFQKCWSVIGGDVMDFFGEVLLILLAKVLASRLKIVLDSLISESQNAFVGRRKILDSVLIANECLDSGLKSQVPGVICKLDIEKAYDYVNWQSLLNLMERMGFGSRWRRWIGACISSVQFSVVINGSPEGFFTSSRGLQQGDPLSPLLFLIVMEVMKKVESEGLIHGFSAGCNVSNGLHISHLLYADDTILFCDADMSQLLYVRMVLTCFEAATGLWVNMSKRASYKAIAVWKPILEKMERRLSGWQKLYLSKGGRLTILRNGMGNDFKHHLVGWDKVCVPKAKGGLGVRSLVLFNKALLGKWLWWFGLEEDHFWWQVLVAKYGIELGGWHTNPIRGAHGCGLWKGILSGWDDYFHHVQFVVGQGNRVCFWEDKWCGDIALKDPLLYACSSNRGATVDTVLDRSAAGGVGEWNVTFTRSFNDWEVEMVVEFFQVLSSAAVPNLVPDGLKWKCNKEGVFDSRSFYAALNNRLGVVFPWKCVWQVKAPPRVAFFMWSAAWGKILTCDNLMRRGYTMAGWCCMCQCDEETVDHLLIHCSSIQPL</sequence>
<dbReference type="SUPFAM" id="SSF56672">
    <property type="entry name" value="DNA/RNA polymerases"/>
    <property type="match status" value="1"/>
</dbReference>
<evidence type="ECO:0000259" key="2">
    <source>
        <dbReference type="PROSITE" id="PS50878"/>
    </source>
</evidence>
<keyword evidence="1" id="KW-0472">Membrane</keyword>
<feature type="transmembrane region" description="Helical" evidence="1">
    <location>
        <begin position="48"/>
        <end position="72"/>
    </location>
</feature>
<keyword evidence="1" id="KW-1133">Transmembrane helix</keyword>
<dbReference type="CDD" id="cd01650">
    <property type="entry name" value="RT_nLTR_like"/>
    <property type="match status" value="1"/>
</dbReference>
<proteinExistence type="predicted"/>
<dbReference type="PROSITE" id="PS50878">
    <property type="entry name" value="RT_POL"/>
    <property type="match status" value="1"/>
</dbReference>
<dbReference type="Pfam" id="PF13966">
    <property type="entry name" value="zf-RVT"/>
    <property type="match status" value="1"/>
</dbReference>
<dbReference type="InterPro" id="IPR043502">
    <property type="entry name" value="DNA/RNA_pol_sf"/>
</dbReference>
<accession>A0A2N9IP10</accession>
<dbReference type="Gene3D" id="3.60.10.10">
    <property type="entry name" value="Endonuclease/exonuclease/phosphatase"/>
    <property type="match status" value="1"/>
</dbReference>
<dbReference type="AlphaFoldDB" id="A0A2N9IP10"/>
<dbReference type="PANTHER" id="PTHR46890">
    <property type="entry name" value="NON-LTR RETROLELEMENT REVERSE TRANSCRIPTASE-LIKE PROTEIN-RELATED"/>
    <property type="match status" value="1"/>
</dbReference>
<name>A0A2N9IP10_FAGSY</name>
<dbReference type="InterPro" id="IPR036345">
    <property type="entry name" value="ExoRNase_PH_dom2_sf"/>
</dbReference>
<feature type="domain" description="Reverse transcriptase" evidence="2">
    <location>
        <begin position="512"/>
        <end position="825"/>
    </location>
</feature>
<dbReference type="EMBL" id="OIVN01006128">
    <property type="protein sequence ID" value="SPD25711.1"/>
    <property type="molecule type" value="Genomic_DNA"/>
</dbReference>
<feature type="transmembrane region" description="Helical" evidence="1">
    <location>
        <begin position="161"/>
        <end position="182"/>
    </location>
</feature>
<protein>
    <recommendedName>
        <fullName evidence="2">Reverse transcriptase domain-containing protein</fullName>
    </recommendedName>
</protein>
<feature type="transmembrane region" description="Helical" evidence="1">
    <location>
        <begin position="79"/>
        <end position="101"/>
    </location>
</feature>
<feature type="transmembrane region" description="Helical" evidence="1">
    <location>
        <begin position="7"/>
        <end position="28"/>
    </location>
</feature>
<dbReference type="Gene3D" id="3.30.230.70">
    <property type="entry name" value="GHMP Kinase, N-terminal domain"/>
    <property type="match status" value="1"/>
</dbReference>
<dbReference type="InterPro" id="IPR036691">
    <property type="entry name" value="Endo/exonu/phosph_ase_sf"/>
</dbReference>
<dbReference type="InterPro" id="IPR026960">
    <property type="entry name" value="RVT-Znf"/>
</dbReference>
<gene>
    <name evidence="3" type="ORF">FSB_LOCUS53593</name>
</gene>
<keyword evidence="1" id="KW-0812">Transmembrane</keyword>
<dbReference type="InterPro" id="IPR027408">
    <property type="entry name" value="PNPase/RNase_PH_dom_sf"/>
</dbReference>
<dbReference type="SUPFAM" id="SSF56219">
    <property type="entry name" value="DNase I-like"/>
    <property type="match status" value="1"/>
</dbReference>
<feature type="transmembrane region" description="Helical" evidence="1">
    <location>
        <begin position="121"/>
        <end position="141"/>
    </location>
</feature>
<evidence type="ECO:0000256" key="1">
    <source>
        <dbReference type="SAM" id="Phobius"/>
    </source>
</evidence>